<evidence type="ECO:0000259" key="4">
    <source>
        <dbReference type="Pfam" id="PF17748"/>
    </source>
</evidence>
<dbReference type="STRING" id="215250.A0A316YBB2"/>
<dbReference type="InParanoid" id="A0A316YBB2"/>
<dbReference type="PANTHER" id="PTHR31913:SF0">
    <property type="entry name" value="VACUOLAR IMPORT AND DEGRADATION PROTEIN 27"/>
    <property type="match status" value="1"/>
</dbReference>
<dbReference type="GO" id="GO:0005737">
    <property type="term" value="C:cytoplasm"/>
    <property type="evidence" value="ECO:0007669"/>
    <property type="project" value="TreeGrafter"/>
</dbReference>
<reference evidence="5 6" key="1">
    <citation type="journal article" date="2018" name="Mol. Biol. Evol.">
        <title>Broad Genomic Sampling Reveals a Smut Pathogenic Ancestry of the Fungal Clade Ustilaginomycotina.</title>
        <authorList>
            <person name="Kijpornyongpan T."/>
            <person name="Mondo S.J."/>
            <person name="Barry K."/>
            <person name="Sandor L."/>
            <person name="Lee J."/>
            <person name="Lipzen A."/>
            <person name="Pangilinan J."/>
            <person name="LaButti K."/>
            <person name="Hainaut M."/>
            <person name="Henrissat B."/>
            <person name="Grigoriev I.V."/>
            <person name="Spatafora J.W."/>
            <person name="Aime M.C."/>
        </authorList>
    </citation>
    <scope>NUCLEOTIDE SEQUENCE [LARGE SCALE GENOMIC DNA]</scope>
    <source>
        <strain evidence="5 6">MCA 4198</strain>
    </source>
</reference>
<evidence type="ECO:0000256" key="1">
    <source>
        <dbReference type="SAM" id="MobiDB-lite"/>
    </source>
</evidence>
<evidence type="ECO:0000259" key="3">
    <source>
        <dbReference type="Pfam" id="PF17747"/>
    </source>
</evidence>
<dbReference type="Pfam" id="PF08553">
    <property type="entry name" value="VID27"/>
    <property type="match status" value="1"/>
</dbReference>
<dbReference type="AlphaFoldDB" id="A0A316YBB2"/>
<dbReference type="Pfam" id="PF17747">
    <property type="entry name" value="VID27_PH"/>
    <property type="match status" value="1"/>
</dbReference>
<feature type="compositionally biased region" description="Acidic residues" evidence="1">
    <location>
        <begin position="365"/>
        <end position="385"/>
    </location>
</feature>
<feature type="region of interest" description="Disordered" evidence="1">
    <location>
        <begin position="767"/>
        <end position="796"/>
    </location>
</feature>
<evidence type="ECO:0000313" key="6">
    <source>
        <dbReference type="Proteomes" id="UP000245768"/>
    </source>
</evidence>
<dbReference type="Pfam" id="PF17748">
    <property type="entry name" value="VID27_N"/>
    <property type="match status" value="1"/>
</dbReference>
<dbReference type="GeneID" id="37047474"/>
<name>A0A316YBB2_9BASI</name>
<protein>
    <submittedName>
        <fullName evidence="5">VID27-domain-containing protein</fullName>
    </submittedName>
</protein>
<feature type="domain" description="Vacuolar import/degradation Vid27 C-terminal" evidence="2">
    <location>
        <begin position="435"/>
        <end position="784"/>
    </location>
</feature>
<feature type="compositionally biased region" description="Acidic residues" evidence="1">
    <location>
        <begin position="394"/>
        <end position="416"/>
    </location>
</feature>
<accession>A0A316YBB2</accession>
<feature type="region of interest" description="Disordered" evidence="1">
    <location>
        <begin position="174"/>
        <end position="229"/>
    </location>
</feature>
<dbReference type="Proteomes" id="UP000245768">
    <property type="component" value="Unassembled WGS sequence"/>
</dbReference>
<proteinExistence type="predicted"/>
<dbReference type="InterPro" id="IPR040768">
    <property type="entry name" value="Vid27_PH"/>
</dbReference>
<dbReference type="EMBL" id="KZ819644">
    <property type="protein sequence ID" value="PWN86561.1"/>
    <property type="molecule type" value="Genomic_DNA"/>
</dbReference>
<gene>
    <name evidence="5" type="ORF">FA10DRAFT_52907</name>
</gene>
<dbReference type="PANTHER" id="PTHR31913">
    <property type="entry name" value="VACUOLAR IMPORT AND DEGRADATION PROTEIN 27"/>
    <property type="match status" value="1"/>
</dbReference>
<evidence type="ECO:0000313" key="5">
    <source>
        <dbReference type="EMBL" id="PWN86561.1"/>
    </source>
</evidence>
<evidence type="ECO:0000259" key="2">
    <source>
        <dbReference type="Pfam" id="PF08553"/>
    </source>
</evidence>
<feature type="compositionally biased region" description="Basic and acidic residues" evidence="1">
    <location>
        <begin position="785"/>
        <end position="796"/>
    </location>
</feature>
<dbReference type="SUPFAM" id="SSF50969">
    <property type="entry name" value="YVTN repeat-like/Quinoprotein amine dehydrogenase"/>
    <property type="match status" value="1"/>
</dbReference>
<feature type="domain" description="Vid27 PH-like" evidence="3">
    <location>
        <begin position="239"/>
        <end position="342"/>
    </location>
</feature>
<dbReference type="Gene3D" id="2.130.10.10">
    <property type="entry name" value="YVTN repeat-like/Quinoprotein amine dehydrogenase"/>
    <property type="match status" value="1"/>
</dbReference>
<feature type="region of interest" description="Disordered" evidence="1">
    <location>
        <begin position="365"/>
        <end position="426"/>
    </location>
</feature>
<keyword evidence="6" id="KW-1185">Reference proteome</keyword>
<dbReference type="InterPro" id="IPR013863">
    <property type="entry name" value="VID27_C"/>
</dbReference>
<dbReference type="RefSeq" id="XP_025373759.1">
    <property type="nucleotide sequence ID" value="XM_025525558.1"/>
</dbReference>
<organism evidence="5 6">
    <name type="scientific">Acaromyces ingoldii</name>
    <dbReference type="NCBI Taxonomy" id="215250"/>
    <lineage>
        <taxon>Eukaryota</taxon>
        <taxon>Fungi</taxon>
        <taxon>Dikarya</taxon>
        <taxon>Basidiomycota</taxon>
        <taxon>Ustilaginomycotina</taxon>
        <taxon>Exobasidiomycetes</taxon>
        <taxon>Exobasidiales</taxon>
        <taxon>Cryptobasidiaceae</taxon>
        <taxon>Acaromyces</taxon>
    </lineage>
</organism>
<dbReference type="InterPro" id="IPR040979">
    <property type="entry name" value="Vid27_N"/>
</dbReference>
<dbReference type="FunFam" id="2.130.10.10:FF:000905">
    <property type="entry name" value="Unplaced genomic scaffold supercont1.13, whole genome shotgun sequence"/>
    <property type="match status" value="1"/>
</dbReference>
<feature type="domain" description="Vid27 N-terminal" evidence="4">
    <location>
        <begin position="1"/>
        <end position="166"/>
    </location>
</feature>
<dbReference type="GO" id="GO:0005634">
    <property type="term" value="C:nucleus"/>
    <property type="evidence" value="ECO:0007669"/>
    <property type="project" value="TreeGrafter"/>
</dbReference>
<dbReference type="InterPro" id="IPR040458">
    <property type="entry name" value="Vid27"/>
</dbReference>
<sequence>MFMLKSLFGKIWSDQNNAELIQLPAGALYLVRPGSIKGARECIYKDAVATIRRTTTEFNYQLVITRAYEEGEEQLLEEDDESDDERSFLIDASLNLRTSTTSEGEPAFAWRDLDGDVDDLLEFVMDGAQVNTVTRSIFEVTFLQCAYERKFGRSHEEASDEDLEALKYKGAGAGAEAGAEEASGKQSRDVADELEQLSVKEEKKTPGKKKAPKEKPAVPAAFTDEVPAPPGEEKALAVLEATADLYLYDQSTGLFMTQDKAVDVRVLEAGRFLYWLAITSPTRQWLSQRLEPSMNTNFAADNLSVVWNYFDTERRCYSWLLRFSDKAHYEAYQTAFARLMWQTLNEENFERANKGAADQRYISEAYEEDVPMEGVEEEDEGDESETERIRRDDDEQEVADELEAHDAEEEEEEGDVDAQLGDGPERMPVVAGETERNSQLTVGYKFDRSFVIRGNRIGVFKHTEDDQLEFATTINSVATPKGKLFNPRKAMLHDQDSAMVMMDPSNQHALYKMDLEYGKIVDEWKVHDDVEVANVVPDSKYAQMTPQQTLIGHSHNSVYRIDPRLAGQKLVDAQFKQYTAKNDFSAATTDDRGRLAVASNKGDIRLFDQIGKNAKTALPALGDPIIGVDVTADGRYVVATCKTYLLLIDTLIGDGRYKGSLGFDRAFPADSKPIPRRLQLKPHHVAYMDQEVSFTPARFDTPAGSGETSIVSATGSYIVSWPLERVKKGRTDGYTLRKLADTVVEDNFAFGSSNNIIVAMPQDLQMHRKQQLKKPTRTSLTTTPRESRSSIVDERY</sequence>
<dbReference type="FunCoup" id="A0A316YBB2">
    <property type="interactions" value="163"/>
</dbReference>
<dbReference type="InterPro" id="IPR011044">
    <property type="entry name" value="Quino_amine_DH_bsu"/>
</dbReference>
<feature type="compositionally biased region" description="Basic and acidic residues" evidence="1">
    <location>
        <begin position="182"/>
        <end position="191"/>
    </location>
</feature>
<dbReference type="OrthoDB" id="10251113at2759"/>
<feature type="compositionally biased region" description="Basic residues" evidence="1">
    <location>
        <begin position="767"/>
        <end position="776"/>
    </location>
</feature>
<dbReference type="InterPro" id="IPR015943">
    <property type="entry name" value="WD40/YVTN_repeat-like_dom_sf"/>
</dbReference>